<comment type="subcellular location">
    <subcellularLocation>
        <location evidence="1 14">Cell outer membrane</location>
        <topology evidence="1 14">Multi-pass membrane protein</topology>
    </subcellularLocation>
</comment>
<evidence type="ECO:0000256" key="13">
    <source>
        <dbReference type="ARBA" id="ARBA00023237"/>
    </source>
</evidence>
<dbReference type="GO" id="GO:0038023">
    <property type="term" value="F:signaling receptor activity"/>
    <property type="evidence" value="ECO:0007669"/>
    <property type="project" value="InterPro"/>
</dbReference>
<dbReference type="Proteomes" id="UP001319180">
    <property type="component" value="Unassembled WGS sequence"/>
</dbReference>
<evidence type="ECO:0000256" key="6">
    <source>
        <dbReference type="ARBA" id="ARBA00022692"/>
    </source>
</evidence>
<evidence type="ECO:0000256" key="12">
    <source>
        <dbReference type="ARBA" id="ARBA00023170"/>
    </source>
</evidence>
<keyword evidence="7 16" id="KW-0732">Signal</keyword>
<dbReference type="GO" id="GO:0015891">
    <property type="term" value="P:siderophore transport"/>
    <property type="evidence" value="ECO:0007669"/>
    <property type="project" value="InterPro"/>
</dbReference>
<dbReference type="InterPro" id="IPR012910">
    <property type="entry name" value="Plug_dom"/>
</dbReference>
<accession>A0AAP2D8W9</accession>
<dbReference type="Gene3D" id="2.40.170.20">
    <property type="entry name" value="TonB-dependent receptor, beta-barrel domain"/>
    <property type="match status" value="1"/>
</dbReference>
<organism evidence="19 20">
    <name type="scientific">Dawidia soli</name>
    <dbReference type="NCBI Taxonomy" id="2782352"/>
    <lineage>
        <taxon>Bacteria</taxon>
        <taxon>Pseudomonadati</taxon>
        <taxon>Bacteroidota</taxon>
        <taxon>Cytophagia</taxon>
        <taxon>Cytophagales</taxon>
        <taxon>Chryseotaleaceae</taxon>
        <taxon>Dawidia</taxon>
    </lineage>
</organism>
<evidence type="ECO:0000313" key="20">
    <source>
        <dbReference type="Proteomes" id="UP001319180"/>
    </source>
</evidence>
<dbReference type="Pfam" id="PF00593">
    <property type="entry name" value="TonB_dep_Rec_b-barrel"/>
    <property type="match status" value="1"/>
</dbReference>
<comment type="similarity">
    <text evidence="2 14 15">Belongs to the TonB-dependent receptor family.</text>
</comment>
<evidence type="ECO:0000256" key="2">
    <source>
        <dbReference type="ARBA" id="ARBA00009810"/>
    </source>
</evidence>
<name>A0AAP2D8W9_9BACT</name>
<keyword evidence="6 14" id="KW-0812">Transmembrane</keyword>
<keyword evidence="20" id="KW-1185">Reference proteome</keyword>
<dbReference type="GO" id="GO:0009279">
    <property type="term" value="C:cell outer membrane"/>
    <property type="evidence" value="ECO:0007669"/>
    <property type="project" value="UniProtKB-SubCell"/>
</dbReference>
<evidence type="ECO:0000256" key="5">
    <source>
        <dbReference type="ARBA" id="ARBA00022496"/>
    </source>
</evidence>
<keyword evidence="8" id="KW-0408">Iron</keyword>
<reference evidence="19 20" key="1">
    <citation type="submission" date="2021-05" db="EMBL/GenBank/DDBJ databases">
        <title>A Polyphasic approach of four new species of the genus Ohtaekwangia: Ohtaekwangia histidinii sp. nov., Ohtaekwangia cretensis sp. nov., Ohtaekwangia indiensis sp. nov., Ohtaekwangia reichenbachii sp. nov. from diverse environment.</title>
        <authorList>
            <person name="Octaviana S."/>
        </authorList>
    </citation>
    <scope>NUCLEOTIDE SEQUENCE [LARGE SCALE GENOMIC DNA]</scope>
    <source>
        <strain evidence="19 20">PWU37</strain>
    </source>
</reference>
<keyword evidence="9" id="KW-0406">Ion transport</keyword>
<feature type="domain" description="TonB-dependent receptor plug" evidence="18">
    <location>
        <begin position="132"/>
        <end position="229"/>
    </location>
</feature>
<dbReference type="NCBIfam" id="TIGR01783">
    <property type="entry name" value="TonB-siderophor"/>
    <property type="match status" value="1"/>
</dbReference>
<evidence type="ECO:0000256" key="3">
    <source>
        <dbReference type="ARBA" id="ARBA00022448"/>
    </source>
</evidence>
<dbReference type="CDD" id="cd01347">
    <property type="entry name" value="ligand_gated_channel"/>
    <property type="match status" value="1"/>
</dbReference>
<evidence type="ECO:0000256" key="9">
    <source>
        <dbReference type="ARBA" id="ARBA00023065"/>
    </source>
</evidence>
<gene>
    <name evidence="19" type="ORF">KK078_13150</name>
</gene>
<dbReference type="SUPFAM" id="SSF56935">
    <property type="entry name" value="Porins"/>
    <property type="match status" value="1"/>
</dbReference>
<dbReference type="PROSITE" id="PS52016">
    <property type="entry name" value="TONB_DEPENDENT_REC_3"/>
    <property type="match status" value="1"/>
</dbReference>
<dbReference type="SUPFAM" id="SSF49464">
    <property type="entry name" value="Carboxypeptidase regulatory domain-like"/>
    <property type="match status" value="1"/>
</dbReference>
<protein>
    <submittedName>
        <fullName evidence="19">TonB-dependent siderophore receptor</fullName>
    </submittedName>
</protein>
<dbReference type="EMBL" id="JAHESC010000017">
    <property type="protein sequence ID" value="MBT1687511.1"/>
    <property type="molecule type" value="Genomic_DNA"/>
</dbReference>
<evidence type="ECO:0000256" key="15">
    <source>
        <dbReference type="RuleBase" id="RU003357"/>
    </source>
</evidence>
<keyword evidence="11 14" id="KW-0472">Membrane</keyword>
<dbReference type="InterPro" id="IPR008969">
    <property type="entry name" value="CarboxyPept-like_regulatory"/>
</dbReference>
<dbReference type="Pfam" id="PF13715">
    <property type="entry name" value="CarbopepD_reg_2"/>
    <property type="match status" value="1"/>
</dbReference>
<feature type="chain" id="PRO_5042947910" evidence="16">
    <location>
        <begin position="21"/>
        <end position="786"/>
    </location>
</feature>
<evidence type="ECO:0000256" key="1">
    <source>
        <dbReference type="ARBA" id="ARBA00004571"/>
    </source>
</evidence>
<evidence type="ECO:0000256" key="10">
    <source>
        <dbReference type="ARBA" id="ARBA00023077"/>
    </source>
</evidence>
<keyword evidence="12 19" id="KW-0675">Receptor</keyword>
<dbReference type="InterPro" id="IPR036942">
    <property type="entry name" value="Beta-barrel_TonB_sf"/>
</dbReference>
<keyword evidence="5" id="KW-0410">Iron transport</keyword>
<keyword evidence="4 14" id="KW-1134">Transmembrane beta strand</keyword>
<comment type="caution">
    <text evidence="19">The sequence shown here is derived from an EMBL/GenBank/DDBJ whole genome shotgun (WGS) entry which is preliminary data.</text>
</comment>
<dbReference type="Gene3D" id="2.170.130.10">
    <property type="entry name" value="TonB-dependent receptor, plug domain"/>
    <property type="match status" value="1"/>
</dbReference>
<dbReference type="GO" id="GO:0015344">
    <property type="term" value="F:siderophore uptake transmembrane transporter activity"/>
    <property type="evidence" value="ECO:0007669"/>
    <property type="project" value="TreeGrafter"/>
</dbReference>
<evidence type="ECO:0000259" key="18">
    <source>
        <dbReference type="Pfam" id="PF07715"/>
    </source>
</evidence>
<dbReference type="AlphaFoldDB" id="A0AAP2D8W9"/>
<evidence type="ECO:0000256" key="7">
    <source>
        <dbReference type="ARBA" id="ARBA00022729"/>
    </source>
</evidence>
<sequence>MNRIRYVFLFLLLTAGTLYAQTGKVTGTVKSSDGQPVPFVSVYLKGTSKGALTDADGNFEITGVKDGTYTVVASSVGLQTISQSVDVAGGQASVAIAMAEDNKELQEIVVTANPSQHVTDYPSVSLRLKTPLIETPQNIQVVTGQVLREQAIFDMQEGVTRNVSGAGRSDHWENYARIVMRGSRIASFRNGMDVTTSWGPMNEDMSMIERIEFVKGPAGFMLAAGEPSGFYNVVTKKPTGITKGEMGMSIGSFGTYRGTLDFDGKLSKDGKVLYRLNLMGQEKGTHREFEYNNRISVAPVIKFQFNPKTSLTAEYNLQYAQMSPLGSSYAYSPVEVGDKRVSRDFTTMESNMSPTVVKDHSFMLTFSHSLDENWRFTSQLAYLRFNQEGQSLWPTEFDGDSLIRSVGIWDVLGTVKVGQFFLNGDVQTGAVKHRILAGVDMGSKDVFNDYRADQSGPFGKLDVYNPQYGIVPASAYPVYDRSLDIRQRSVRATSQYSALYVQDELRFLDEKLRVTLAARYTEAENVDPYSGTSKADKVTPRIGVSYSINSLTSVYAVYDEAFLPQAGAAVGGKPFDPIEANNKEVGVKREWQGGRWTATLSAYEITKNNLLVGDPANPGSSIQLGENRTRGVEFDIRGQIFEGLDITANYAYTDGKITEETIATEVDRQIPGTDKNIANAWLSYRFPTGPVRGLGLAFGVQHASKRTNWYGEYMKDLDNTMPDYTRFDGAISYQFTKMSVSLNVNNLFDTDLYAGAPYRYWQTGQVFYYWQTEPLRNYRLTINYKF</sequence>
<dbReference type="PANTHER" id="PTHR32552:SF68">
    <property type="entry name" value="FERRICHROME OUTER MEMBRANE TRANSPORTER_PHAGE RECEPTOR"/>
    <property type="match status" value="1"/>
</dbReference>
<dbReference type="PANTHER" id="PTHR32552">
    <property type="entry name" value="FERRICHROME IRON RECEPTOR-RELATED"/>
    <property type="match status" value="1"/>
</dbReference>
<keyword evidence="3 14" id="KW-0813">Transport</keyword>
<feature type="domain" description="TonB-dependent receptor-like beta-barrel" evidence="17">
    <location>
        <begin position="333"/>
        <end position="747"/>
    </location>
</feature>
<dbReference type="Gene3D" id="2.60.40.1120">
    <property type="entry name" value="Carboxypeptidase-like, regulatory domain"/>
    <property type="match status" value="1"/>
</dbReference>
<keyword evidence="13 14" id="KW-0998">Cell outer membrane</keyword>
<evidence type="ECO:0000256" key="4">
    <source>
        <dbReference type="ARBA" id="ARBA00022452"/>
    </source>
</evidence>
<evidence type="ECO:0000259" key="17">
    <source>
        <dbReference type="Pfam" id="PF00593"/>
    </source>
</evidence>
<keyword evidence="10 15" id="KW-0798">TonB box</keyword>
<evidence type="ECO:0000256" key="11">
    <source>
        <dbReference type="ARBA" id="ARBA00023136"/>
    </source>
</evidence>
<proteinExistence type="inferred from homology"/>
<dbReference type="InterPro" id="IPR037066">
    <property type="entry name" value="Plug_dom_sf"/>
</dbReference>
<dbReference type="InterPro" id="IPR039426">
    <property type="entry name" value="TonB-dep_rcpt-like"/>
</dbReference>
<feature type="signal peptide" evidence="16">
    <location>
        <begin position="1"/>
        <end position="20"/>
    </location>
</feature>
<dbReference type="Pfam" id="PF07715">
    <property type="entry name" value="Plug"/>
    <property type="match status" value="1"/>
</dbReference>
<dbReference type="RefSeq" id="WP_254090743.1">
    <property type="nucleotide sequence ID" value="NZ_JAHESC010000017.1"/>
</dbReference>
<evidence type="ECO:0000256" key="8">
    <source>
        <dbReference type="ARBA" id="ARBA00023004"/>
    </source>
</evidence>
<evidence type="ECO:0000313" key="19">
    <source>
        <dbReference type="EMBL" id="MBT1687511.1"/>
    </source>
</evidence>
<dbReference type="InterPro" id="IPR010105">
    <property type="entry name" value="TonB_sidphr_rcpt"/>
</dbReference>
<evidence type="ECO:0000256" key="16">
    <source>
        <dbReference type="SAM" id="SignalP"/>
    </source>
</evidence>
<evidence type="ECO:0000256" key="14">
    <source>
        <dbReference type="PROSITE-ProRule" id="PRU01360"/>
    </source>
</evidence>
<dbReference type="InterPro" id="IPR000531">
    <property type="entry name" value="Beta-barrel_TonB"/>
</dbReference>